<dbReference type="Proteomes" id="UP000659124">
    <property type="component" value="Unassembled WGS sequence"/>
</dbReference>
<dbReference type="RefSeq" id="WP_188089151.1">
    <property type="nucleotide sequence ID" value="NZ_JACVFC010000002.1"/>
</dbReference>
<name>A0ABR7TPV7_9BACT</name>
<dbReference type="EMBL" id="JACVFC010000002">
    <property type="protein sequence ID" value="MBC9932013.1"/>
    <property type="molecule type" value="Genomic_DNA"/>
</dbReference>
<proteinExistence type="predicted"/>
<reference evidence="1 2" key="1">
    <citation type="submission" date="2020-09" db="EMBL/GenBank/DDBJ databases">
        <title>Genome sequences of type strains of Chitinophaga qingshengii and Chitinophaga varians.</title>
        <authorList>
            <person name="Kittiwongwattana C."/>
        </authorList>
    </citation>
    <scope>NUCLEOTIDE SEQUENCE [LARGE SCALE GENOMIC DNA]</scope>
    <source>
        <strain evidence="1 2">JCM 30026</strain>
    </source>
</reference>
<evidence type="ECO:0000313" key="1">
    <source>
        <dbReference type="EMBL" id="MBC9932013.1"/>
    </source>
</evidence>
<keyword evidence="2" id="KW-1185">Reference proteome</keyword>
<evidence type="ECO:0008006" key="3">
    <source>
        <dbReference type="Google" id="ProtNLM"/>
    </source>
</evidence>
<sequence length="136" mass="15548">MQIHTTFLDKVDHQPLSADTVADYFHHLQPDDLIYSNGGYCEFPGIILFFILLSPDKISFRYDCNIPDARRGSAWYSVTDMENRAVVDAGDEQFVPLASFVDKATALEIIAQFFRQPEEKPAAVHWASADFFEWPE</sequence>
<evidence type="ECO:0000313" key="2">
    <source>
        <dbReference type="Proteomes" id="UP000659124"/>
    </source>
</evidence>
<organism evidence="1 2">
    <name type="scientific">Chitinophaga qingshengii</name>
    <dbReference type="NCBI Taxonomy" id="1569794"/>
    <lineage>
        <taxon>Bacteria</taxon>
        <taxon>Pseudomonadati</taxon>
        <taxon>Bacteroidota</taxon>
        <taxon>Chitinophagia</taxon>
        <taxon>Chitinophagales</taxon>
        <taxon>Chitinophagaceae</taxon>
        <taxon>Chitinophaga</taxon>
    </lineage>
</organism>
<gene>
    <name evidence="1" type="ORF">ICL07_16635</name>
</gene>
<protein>
    <recommendedName>
        <fullName evidence="3">Immunity protein Imm1</fullName>
    </recommendedName>
</protein>
<comment type="caution">
    <text evidence="1">The sequence shown here is derived from an EMBL/GenBank/DDBJ whole genome shotgun (WGS) entry which is preliminary data.</text>
</comment>
<accession>A0ABR7TPV7</accession>